<keyword evidence="1" id="KW-0472">Membrane</keyword>
<dbReference type="Proteomes" id="UP000037179">
    <property type="component" value="Unassembled WGS sequence"/>
</dbReference>
<keyword evidence="4" id="KW-1185">Reference proteome</keyword>
<dbReference type="EMBL" id="BBYQ01000104">
    <property type="protein sequence ID" value="GAP31141.1"/>
    <property type="molecule type" value="Genomic_DNA"/>
</dbReference>
<reference evidence="2 5" key="3">
    <citation type="submission" date="2016-10" db="EMBL/GenBank/DDBJ databases">
        <title>Genome sequence of Nocardia seriolae strain EM150506, isolated from Anguila japonica.</title>
        <authorList>
            <person name="Han H.-J."/>
        </authorList>
    </citation>
    <scope>NUCLEOTIDE SEQUENCE [LARGE SCALE GENOMIC DNA]</scope>
    <source>
        <strain evidence="2 5">EM150506</strain>
    </source>
</reference>
<accession>A0ABC9Z0T8</accession>
<protein>
    <submittedName>
        <fullName evidence="3">Uncharacterized protein</fullName>
    </submittedName>
</protein>
<evidence type="ECO:0000313" key="2">
    <source>
        <dbReference type="EMBL" id="APA94616.1"/>
    </source>
</evidence>
<keyword evidence="1" id="KW-1133">Transmembrane helix</keyword>
<dbReference type="EMBL" id="CP017839">
    <property type="protein sequence ID" value="APA94616.1"/>
    <property type="molecule type" value="Genomic_DNA"/>
</dbReference>
<evidence type="ECO:0000313" key="4">
    <source>
        <dbReference type="Proteomes" id="UP000037179"/>
    </source>
</evidence>
<evidence type="ECO:0000313" key="5">
    <source>
        <dbReference type="Proteomes" id="UP000180166"/>
    </source>
</evidence>
<organism evidence="3 4">
    <name type="scientific">Nocardia seriolae</name>
    <dbReference type="NCBI Taxonomy" id="37332"/>
    <lineage>
        <taxon>Bacteria</taxon>
        <taxon>Bacillati</taxon>
        <taxon>Actinomycetota</taxon>
        <taxon>Actinomycetes</taxon>
        <taxon>Mycobacteriales</taxon>
        <taxon>Nocardiaceae</taxon>
        <taxon>Nocardia</taxon>
    </lineage>
</organism>
<evidence type="ECO:0000256" key="1">
    <source>
        <dbReference type="SAM" id="Phobius"/>
    </source>
</evidence>
<dbReference type="AlphaFoldDB" id="A0ABC9Z0T8"/>
<dbReference type="Proteomes" id="UP000180166">
    <property type="component" value="Chromosome"/>
</dbReference>
<dbReference type="KEGG" id="nsr:NS506_00534"/>
<gene>
    <name evidence="2" type="ORF">NS506_00534</name>
    <name evidence="3" type="ORF">NSK11_contig00104-0028</name>
</gene>
<sequence>MGIQLFVDRGLKNARPRYRKMGPDDWVERLIVGMLFAVSAMGVYVLTGALMPAIAIGVLVAAVAIGVVAIL</sequence>
<evidence type="ECO:0000313" key="3">
    <source>
        <dbReference type="EMBL" id="GAP31141.1"/>
    </source>
</evidence>
<feature type="transmembrane region" description="Helical" evidence="1">
    <location>
        <begin position="52"/>
        <end position="70"/>
    </location>
</feature>
<proteinExistence type="predicted"/>
<keyword evidence="1" id="KW-0812">Transmembrane</keyword>
<name>A0ABC9Z0T8_9NOCA</name>
<reference evidence="4" key="1">
    <citation type="submission" date="2015-07" db="EMBL/GenBank/DDBJ databases">
        <title>Nocardia seriolae U-1 whole genome shotgun sequence.</title>
        <authorList>
            <person name="Imajoh M."/>
            <person name="Fukumoto Y."/>
            <person name="Sukeda M."/>
            <person name="Yamane J."/>
            <person name="Yamasaki K."/>
            <person name="Shimizu M."/>
            <person name="Ohnishi K."/>
            <person name="Oshima S."/>
        </authorList>
    </citation>
    <scope>NUCLEOTIDE SEQUENCE [LARGE SCALE GENOMIC DNA]</scope>
    <source>
        <strain evidence="4">U-1</strain>
    </source>
</reference>
<feature type="transmembrane region" description="Helical" evidence="1">
    <location>
        <begin position="26"/>
        <end position="46"/>
    </location>
</feature>
<reference evidence="3 4" key="2">
    <citation type="journal article" date="2016" name="Genome Announc.">
        <title>Draft Genome Sequence of Erythromycin- and Oxytetracycline-Sensitive Nocardia seriolae Strain U-1 (NBRC 110359).</title>
        <authorList>
            <person name="Imajoh M."/>
            <person name="Sukeda M."/>
            <person name="Shimizu M."/>
            <person name="Yamane J."/>
            <person name="Ohnishi K."/>
            <person name="Oshima S."/>
        </authorList>
    </citation>
    <scope>NUCLEOTIDE SEQUENCE [LARGE SCALE GENOMIC DNA]</scope>
    <source>
        <strain evidence="3 4">U-1</strain>
    </source>
</reference>